<dbReference type="STRING" id="570947.SAMN05421687_11431"/>
<evidence type="ECO:0000313" key="4">
    <source>
        <dbReference type="Proteomes" id="UP000187608"/>
    </source>
</evidence>
<dbReference type="RefSeq" id="WP_076560609.1">
    <property type="nucleotide sequence ID" value="NZ_FTOC01000014.1"/>
</dbReference>
<dbReference type="Pfam" id="PF06564">
    <property type="entry name" value="CBP_BcsQ"/>
    <property type="match status" value="1"/>
</dbReference>
<dbReference type="CDD" id="cd05387">
    <property type="entry name" value="BY-kinase"/>
    <property type="match status" value="1"/>
</dbReference>
<sequence>MKRSDKDVWQKLRLSEGMKSTEQVRIIRTHLEQESRVDGHCMMVTSSDDLKDKPLITAKLALSFAEQGKRTLLIDADVRKPILHEWFQVEGGEGWTDALMMKESPSQNIRKTFQPDLYVLPAGSGGHAPAKLWVEDKIQGIIRECRKEFDIVLFEAPSLLKAADPLVLMNHCDGVIMVVKSRLSHRESAIETKGLVERANKPLVGVIFQTG</sequence>
<evidence type="ECO:0000313" key="3">
    <source>
        <dbReference type="EMBL" id="SIS62967.1"/>
    </source>
</evidence>
<dbReference type="EMBL" id="FTOC01000014">
    <property type="protein sequence ID" value="SIS62967.1"/>
    <property type="molecule type" value="Genomic_DNA"/>
</dbReference>
<dbReference type="SUPFAM" id="SSF52540">
    <property type="entry name" value="P-loop containing nucleoside triphosphate hydrolases"/>
    <property type="match status" value="1"/>
</dbReference>
<dbReference type="InterPro" id="IPR005702">
    <property type="entry name" value="Wzc-like_C"/>
</dbReference>
<dbReference type="InterPro" id="IPR027417">
    <property type="entry name" value="P-loop_NTPase"/>
</dbReference>
<dbReference type="GO" id="GO:0004713">
    <property type="term" value="F:protein tyrosine kinase activity"/>
    <property type="evidence" value="ECO:0007669"/>
    <property type="project" value="TreeGrafter"/>
</dbReference>
<dbReference type="GO" id="GO:0005524">
    <property type="term" value="F:ATP binding"/>
    <property type="evidence" value="ECO:0007669"/>
    <property type="project" value="UniProtKB-KW"/>
</dbReference>
<dbReference type="GO" id="GO:0005886">
    <property type="term" value="C:plasma membrane"/>
    <property type="evidence" value="ECO:0007669"/>
    <property type="project" value="TreeGrafter"/>
</dbReference>
<keyword evidence="4" id="KW-1185">Reference proteome</keyword>
<keyword evidence="1" id="KW-0547">Nucleotide-binding</keyword>
<dbReference type="Proteomes" id="UP000187608">
    <property type="component" value="Unassembled WGS sequence"/>
</dbReference>
<protein>
    <submittedName>
        <fullName evidence="3">Capsular exopolysaccharide family</fullName>
    </submittedName>
</protein>
<evidence type="ECO:0000256" key="2">
    <source>
        <dbReference type="ARBA" id="ARBA00022840"/>
    </source>
</evidence>
<dbReference type="InterPro" id="IPR050445">
    <property type="entry name" value="Bact_polysacc_biosynth/exp"/>
</dbReference>
<dbReference type="OrthoDB" id="9794577at2"/>
<keyword evidence="2" id="KW-0067">ATP-binding</keyword>
<accession>A0A1N7KN32</accession>
<gene>
    <name evidence="3" type="ORF">SAMN05421687_11431</name>
</gene>
<reference evidence="4" key="1">
    <citation type="submission" date="2017-01" db="EMBL/GenBank/DDBJ databases">
        <authorList>
            <person name="Varghese N."/>
            <person name="Submissions S."/>
        </authorList>
    </citation>
    <scope>NUCLEOTIDE SEQUENCE [LARGE SCALE GENOMIC DNA]</scope>
    <source>
        <strain evidence="4">DSM 23127</strain>
    </source>
</reference>
<evidence type="ECO:0000256" key="1">
    <source>
        <dbReference type="ARBA" id="ARBA00022741"/>
    </source>
</evidence>
<organism evidence="3 4">
    <name type="scientific">Salimicrobium flavidum</name>
    <dbReference type="NCBI Taxonomy" id="570947"/>
    <lineage>
        <taxon>Bacteria</taxon>
        <taxon>Bacillati</taxon>
        <taxon>Bacillota</taxon>
        <taxon>Bacilli</taxon>
        <taxon>Bacillales</taxon>
        <taxon>Bacillaceae</taxon>
        <taxon>Salimicrobium</taxon>
    </lineage>
</organism>
<dbReference type="AlphaFoldDB" id="A0A1N7KN32"/>
<dbReference type="PANTHER" id="PTHR32309">
    <property type="entry name" value="TYROSINE-PROTEIN KINASE"/>
    <property type="match status" value="1"/>
</dbReference>
<proteinExistence type="predicted"/>
<dbReference type="NCBIfam" id="TIGR01007">
    <property type="entry name" value="eps_fam"/>
    <property type="match status" value="1"/>
</dbReference>
<name>A0A1N7KN32_9BACI</name>
<dbReference type="InterPro" id="IPR017746">
    <property type="entry name" value="Cellulose_synthase_operon_BcsQ"/>
</dbReference>
<dbReference type="Gene3D" id="3.40.50.300">
    <property type="entry name" value="P-loop containing nucleotide triphosphate hydrolases"/>
    <property type="match status" value="1"/>
</dbReference>
<dbReference type="PANTHER" id="PTHR32309:SF13">
    <property type="entry name" value="FERRIC ENTEROBACTIN TRANSPORT PROTEIN FEPE"/>
    <property type="match status" value="1"/>
</dbReference>